<keyword evidence="5" id="KW-1185">Reference proteome</keyword>
<organism evidence="4 5">
    <name type="scientific">Leucobacter denitrificans</name>
    <dbReference type="NCBI Taxonomy" id="683042"/>
    <lineage>
        <taxon>Bacteria</taxon>
        <taxon>Bacillati</taxon>
        <taxon>Actinomycetota</taxon>
        <taxon>Actinomycetes</taxon>
        <taxon>Micrococcales</taxon>
        <taxon>Microbacteriaceae</taxon>
        <taxon>Leucobacter</taxon>
    </lineage>
</organism>
<feature type="region of interest" description="Disordered" evidence="2">
    <location>
        <begin position="1"/>
        <end position="64"/>
    </location>
</feature>
<dbReference type="EMBL" id="CP060716">
    <property type="protein sequence ID" value="QNN63991.1"/>
    <property type="molecule type" value="Genomic_DNA"/>
</dbReference>
<feature type="compositionally biased region" description="Low complexity" evidence="2">
    <location>
        <begin position="7"/>
        <end position="29"/>
    </location>
</feature>
<reference evidence="4 5" key="1">
    <citation type="submission" date="2020-08" db="EMBL/GenBank/DDBJ databases">
        <title>Genome sequence of Leucobacter denitrificans KACC 14055T.</title>
        <authorList>
            <person name="Hyun D.-W."/>
            <person name="Bae J.-W."/>
        </authorList>
    </citation>
    <scope>NUCLEOTIDE SEQUENCE [LARGE SCALE GENOMIC DNA]</scope>
    <source>
        <strain evidence="4 5">KACC 14055</strain>
    </source>
</reference>
<sequence>MSPEQPVTPAVVPGTPAANATPEAPARHAVPSAKQGPPTVPTYAPPIPKPAAAPASVAHDPSEDELDRTVVVSRKAAWVIELPDGRELDLPGDDVVIGRRPTAVGESDVLVVPDPTRTLSKSHARLRRTSDAWTIEDLNSTNGVFVFDDAGVQIEVEPGTQRLASEHLIVGTLEVRLRRAA</sequence>
<feature type="compositionally biased region" description="Pro residues" evidence="2">
    <location>
        <begin position="38"/>
        <end position="51"/>
    </location>
</feature>
<gene>
    <name evidence="4" type="ORF">H9L06_08640</name>
</gene>
<evidence type="ECO:0000256" key="2">
    <source>
        <dbReference type="SAM" id="MobiDB-lite"/>
    </source>
</evidence>
<evidence type="ECO:0000259" key="3">
    <source>
        <dbReference type="PROSITE" id="PS50006"/>
    </source>
</evidence>
<dbReference type="AlphaFoldDB" id="A0A7G9S816"/>
<name>A0A7G9S816_9MICO</name>
<dbReference type="InterPro" id="IPR000253">
    <property type="entry name" value="FHA_dom"/>
</dbReference>
<evidence type="ECO:0000313" key="4">
    <source>
        <dbReference type="EMBL" id="QNN63991.1"/>
    </source>
</evidence>
<dbReference type="KEGG" id="ldn:H9L06_08640"/>
<dbReference type="InterPro" id="IPR008984">
    <property type="entry name" value="SMAD_FHA_dom_sf"/>
</dbReference>
<proteinExistence type="predicted"/>
<accession>A0A7G9S816</accession>
<dbReference type="Proteomes" id="UP000515934">
    <property type="component" value="Chromosome"/>
</dbReference>
<dbReference type="SUPFAM" id="SSF49879">
    <property type="entry name" value="SMAD/FHA domain"/>
    <property type="match status" value="1"/>
</dbReference>
<evidence type="ECO:0000256" key="1">
    <source>
        <dbReference type="ARBA" id="ARBA00022553"/>
    </source>
</evidence>
<protein>
    <submittedName>
        <fullName evidence="4">FHA domain-containing protein</fullName>
    </submittedName>
</protein>
<dbReference type="Gene3D" id="2.60.200.20">
    <property type="match status" value="1"/>
</dbReference>
<feature type="domain" description="FHA" evidence="3">
    <location>
        <begin position="95"/>
        <end position="146"/>
    </location>
</feature>
<dbReference type="Pfam" id="PF00498">
    <property type="entry name" value="FHA"/>
    <property type="match status" value="1"/>
</dbReference>
<evidence type="ECO:0000313" key="5">
    <source>
        <dbReference type="Proteomes" id="UP000515934"/>
    </source>
</evidence>
<keyword evidence="1" id="KW-0597">Phosphoprotein</keyword>
<dbReference type="SMART" id="SM00240">
    <property type="entry name" value="FHA"/>
    <property type="match status" value="1"/>
</dbReference>
<dbReference type="PROSITE" id="PS50006">
    <property type="entry name" value="FHA_DOMAIN"/>
    <property type="match status" value="1"/>
</dbReference>
<dbReference type="CDD" id="cd00060">
    <property type="entry name" value="FHA"/>
    <property type="match status" value="1"/>
</dbReference>